<name>A0A2U8VWF4_9HYPH</name>
<sequence>MGAEPEILRLAEPELSARAARIQFARVRAELRARLPAEAEIEHVGATAVPGCLGKGDLDIAVRVPSGCFAVCLAQLGQRYAGNPGSVRTTDFAAFIDEAADPPLGIQLVVLGSVLDVFVRFRHRLHAEPGLVVRYNALKRAHAGRCMAAYRAAKSDFIAAVLGHPPGDETAR</sequence>
<dbReference type="Pfam" id="PF04229">
    <property type="entry name" value="GrpB"/>
    <property type="match status" value="1"/>
</dbReference>
<dbReference type="PANTHER" id="PTHR34822">
    <property type="entry name" value="GRPB DOMAIN PROTEIN (AFU_ORTHOLOGUE AFUA_1G01530)"/>
    <property type="match status" value="1"/>
</dbReference>
<organism evidence="1 2">
    <name type="scientific">Methylobacterium radiodurans</name>
    <dbReference type="NCBI Taxonomy" id="2202828"/>
    <lineage>
        <taxon>Bacteria</taxon>
        <taxon>Pseudomonadati</taxon>
        <taxon>Pseudomonadota</taxon>
        <taxon>Alphaproteobacteria</taxon>
        <taxon>Hyphomicrobiales</taxon>
        <taxon>Methylobacteriaceae</taxon>
        <taxon>Methylobacterium</taxon>
    </lineage>
</organism>
<dbReference type="InterPro" id="IPR043519">
    <property type="entry name" value="NT_sf"/>
</dbReference>
<dbReference type="PANTHER" id="PTHR34822:SF1">
    <property type="entry name" value="GRPB FAMILY PROTEIN"/>
    <property type="match status" value="1"/>
</dbReference>
<gene>
    <name evidence="1" type="ORF">DK427_22150</name>
</gene>
<evidence type="ECO:0008006" key="3">
    <source>
        <dbReference type="Google" id="ProtNLM"/>
    </source>
</evidence>
<dbReference type="Gene3D" id="3.30.460.10">
    <property type="entry name" value="Beta Polymerase, domain 2"/>
    <property type="match status" value="1"/>
</dbReference>
<dbReference type="InterPro" id="IPR007344">
    <property type="entry name" value="GrpB/CoaE"/>
</dbReference>
<reference evidence="1 2" key="1">
    <citation type="submission" date="2018-05" db="EMBL/GenBank/DDBJ databases">
        <title>Complete Genome Sequence of Methylobacterium sp. 17Sr1-43.</title>
        <authorList>
            <person name="Srinivasan S."/>
        </authorList>
    </citation>
    <scope>NUCLEOTIDE SEQUENCE [LARGE SCALE GENOMIC DNA]</scope>
    <source>
        <strain evidence="1 2">17Sr1-43</strain>
    </source>
</reference>
<evidence type="ECO:0000313" key="2">
    <source>
        <dbReference type="Proteomes" id="UP000246058"/>
    </source>
</evidence>
<keyword evidence="2" id="KW-1185">Reference proteome</keyword>
<dbReference type="OrthoDB" id="9799092at2"/>
<accession>A0A2U8VWF4</accession>
<dbReference type="EMBL" id="CP029551">
    <property type="protein sequence ID" value="AWN38105.1"/>
    <property type="molecule type" value="Genomic_DNA"/>
</dbReference>
<dbReference type="AlphaFoldDB" id="A0A2U8VWF4"/>
<dbReference type="Proteomes" id="UP000246058">
    <property type="component" value="Chromosome"/>
</dbReference>
<proteinExistence type="predicted"/>
<dbReference type="RefSeq" id="WP_109953266.1">
    <property type="nucleotide sequence ID" value="NZ_CP029551.1"/>
</dbReference>
<evidence type="ECO:0000313" key="1">
    <source>
        <dbReference type="EMBL" id="AWN38105.1"/>
    </source>
</evidence>
<dbReference type="SUPFAM" id="SSF81301">
    <property type="entry name" value="Nucleotidyltransferase"/>
    <property type="match status" value="1"/>
</dbReference>
<protein>
    <recommendedName>
        <fullName evidence="3">GrpB family protein</fullName>
    </recommendedName>
</protein>
<dbReference type="KEGG" id="meti:DK427_22150"/>